<feature type="domain" description="Core-binding (CB)" evidence="7">
    <location>
        <begin position="76"/>
        <end position="186"/>
    </location>
</feature>
<evidence type="ECO:0000313" key="8">
    <source>
        <dbReference type="EMBL" id="NYH92976.1"/>
    </source>
</evidence>
<gene>
    <name evidence="8" type="ORF">F4554_005614</name>
</gene>
<feature type="compositionally biased region" description="Basic and acidic residues" evidence="5">
    <location>
        <begin position="443"/>
        <end position="457"/>
    </location>
</feature>
<dbReference type="GO" id="GO:0006310">
    <property type="term" value="P:DNA recombination"/>
    <property type="evidence" value="ECO:0007669"/>
    <property type="project" value="UniProtKB-KW"/>
</dbReference>
<dbReference type="InterPro" id="IPR010998">
    <property type="entry name" value="Integrase_recombinase_N"/>
</dbReference>
<dbReference type="Gene3D" id="1.10.443.10">
    <property type="entry name" value="Intergrase catalytic core"/>
    <property type="match status" value="1"/>
</dbReference>
<dbReference type="Gene3D" id="1.10.150.130">
    <property type="match status" value="1"/>
</dbReference>
<evidence type="ECO:0000259" key="6">
    <source>
        <dbReference type="PROSITE" id="PS51898"/>
    </source>
</evidence>
<keyword evidence="3" id="KW-0233">DNA recombination</keyword>
<feature type="domain" description="Tyr recombinase" evidence="6">
    <location>
        <begin position="207"/>
        <end position="407"/>
    </location>
</feature>
<dbReference type="PANTHER" id="PTHR30349">
    <property type="entry name" value="PHAGE INTEGRASE-RELATED"/>
    <property type="match status" value="1"/>
</dbReference>
<dbReference type="InterPro" id="IPR013762">
    <property type="entry name" value="Integrase-like_cat_sf"/>
</dbReference>
<comment type="similarity">
    <text evidence="1">Belongs to the 'phage' integrase family.</text>
</comment>
<evidence type="ECO:0000259" key="7">
    <source>
        <dbReference type="PROSITE" id="PS51900"/>
    </source>
</evidence>
<dbReference type="PROSITE" id="PS51898">
    <property type="entry name" value="TYR_RECOMBINASE"/>
    <property type="match status" value="1"/>
</dbReference>
<dbReference type="EMBL" id="JACBZH010000001">
    <property type="protein sequence ID" value="NYH92976.1"/>
    <property type="molecule type" value="Genomic_DNA"/>
</dbReference>
<dbReference type="CDD" id="cd01189">
    <property type="entry name" value="INT_ICEBs1_C_like"/>
    <property type="match status" value="1"/>
</dbReference>
<evidence type="ECO:0000256" key="5">
    <source>
        <dbReference type="SAM" id="MobiDB-lite"/>
    </source>
</evidence>
<dbReference type="GO" id="GO:0015074">
    <property type="term" value="P:DNA integration"/>
    <property type="evidence" value="ECO:0007669"/>
    <property type="project" value="UniProtKB-KW"/>
</dbReference>
<name>A0A852ZW89_9ACTN</name>
<dbReference type="InterPro" id="IPR044068">
    <property type="entry name" value="CB"/>
</dbReference>
<dbReference type="InterPro" id="IPR002104">
    <property type="entry name" value="Integrase_catalytic"/>
</dbReference>
<dbReference type="GO" id="GO:0003677">
    <property type="term" value="F:DNA binding"/>
    <property type="evidence" value="ECO:0007669"/>
    <property type="project" value="UniProtKB-UniRule"/>
</dbReference>
<sequence length="465" mass="51861">MPRATGPRRRQRGNIEELPSGGYRVRVYAGVDPVTKRPHYLRRTVASGRDAARQAEKVRTQLLAQVDERRNPRTRATVNQLLDRWLEMVELERTTRAGYVGKIEKHIRPTIGKVEVGKLDAETIDSLYAQLRRCREHCHGRKYIAHRTSGRHECDERCRPHTCTPLSAGSIRVVHSILSGSLKRAVRWGWISVNPVDQAEPPAVPKPDPHPPSAEEAARIVNESWKDPDWGVLVWLAMMTGARRGEMSGLRWRDVNLPGSVLTLHRSIAQLGGQMYEKDTKTHQRRRLALDAATVEILRSHRVRCEERAAALELTIAADAFVFSLSPDCSTQIRPDSVTQRYGRLTKRLGIETHFHALRHYSATELIAAGVDPRTVAGRLGHAGGGSTTLRFYSAWRDESDQRAAAALAARVPLPGLSAGRAGAQRDTAVKDLGAHPVFRRRGVPEGDRETVNETESRQAPGVAF</sequence>
<dbReference type="PROSITE" id="PS51900">
    <property type="entry name" value="CB"/>
    <property type="match status" value="1"/>
</dbReference>
<keyword evidence="2 4" id="KW-0238">DNA-binding</keyword>
<evidence type="ECO:0000256" key="2">
    <source>
        <dbReference type="ARBA" id="ARBA00023125"/>
    </source>
</evidence>
<evidence type="ECO:0000256" key="1">
    <source>
        <dbReference type="ARBA" id="ARBA00008857"/>
    </source>
</evidence>
<dbReference type="AlphaFoldDB" id="A0A852ZW89"/>
<dbReference type="PANTHER" id="PTHR30349:SF41">
    <property type="entry name" value="INTEGRASE_RECOMBINASE PROTEIN MJ0367-RELATED"/>
    <property type="match status" value="1"/>
</dbReference>
<feature type="region of interest" description="Disordered" evidence="5">
    <location>
        <begin position="428"/>
        <end position="465"/>
    </location>
</feature>
<dbReference type="SUPFAM" id="SSF56349">
    <property type="entry name" value="DNA breaking-rejoining enzymes"/>
    <property type="match status" value="1"/>
</dbReference>
<keyword evidence="9" id="KW-1185">Reference proteome</keyword>
<dbReference type="InterPro" id="IPR050090">
    <property type="entry name" value="Tyrosine_recombinase_XerCD"/>
</dbReference>
<reference evidence="8 9" key="1">
    <citation type="submission" date="2020-07" db="EMBL/GenBank/DDBJ databases">
        <title>Sequencing the genomes of 1000 actinobacteria strains.</title>
        <authorList>
            <person name="Klenk H.-P."/>
        </authorList>
    </citation>
    <scope>NUCLEOTIDE SEQUENCE [LARGE SCALE GENOMIC DNA]</scope>
    <source>
        <strain evidence="8 9">DSM 18448</strain>
    </source>
</reference>
<comment type="caution">
    <text evidence="8">The sequence shown here is derived from an EMBL/GenBank/DDBJ whole genome shotgun (WGS) entry which is preliminary data.</text>
</comment>
<evidence type="ECO:0000256" key="4">
    <source>
        <dbReference type="PROSITE-ProRule" id="PRU01248"/>
    </source>
</evidence>
<protein>
    <submittedName>
        <fullName evidence="8">Integrase</fullName>
    </submittedName>
</protein>
<dbReference type="RefSeq" id="WP_179790427.1">
    <property type="nucleotide sequence ID" value="NZ_BAAARR010000031.1"/>
</dbReference>
<dbReference type="Pfam" id="PF00589">
    <property type="entry name" value="Phage_integrase"/>
    <property type="match status" value="1"/>
</dbReference>
<proteinExistence type="inferred from homology"/>
<evidence type="ECO:0000256" key="3">
    <source>
        <dbReference type="ARBA" id="ARBA00023172"/>
    </source>
</evidence>
<evidence type="ECO:0000313" key="9">
    <source>
        <dbReference type="Proteomes" id="UP000579605"/>
    </source>
</evidence>
<organism evidence="8 9">
    <name type="scientific">Actinopolymorpha rutila</name>
    <dbReference type="NCBI Taxonomy" id="446787"/>
    <lineage>
        <taxon>Bacteria</taxon>
        <taxon>Bacillati</taxon>
        <taxon>Actinomycetota</taxon>
        <taxon>Actinomycetes</taxon>
        <taxon>Propionibacteriales</taxon>
        <taxon>Actinopolymorphaceae</taxon>
        <taxon>Actinopolymorpha</taxon>
    </lineage>
</organism>
<dbReference type="InterPro" id="IPR011010">
    <property type="entry name" value="DNA_brk_join_enz"/>
</dbReference>
<dbReference type="Proteomes" id="UP000579605">
    <property type="component" value="Unassembled WGS sequence"/>
</dbReference>
<accession>A0A852ZW89</accession>